<name>A0A974DY67_XENLA</name>
<evidence type="ECO:0000313" key="2">
    <source>
        <dbReference type="EMBL" id="OCU00154.1"/>
    </source>
</evidence>
<dbReference type="InterPro" id="IPR058912">
    <property type="entry name" value="HTH_animal"/>
</dbReference>
<sequence>MDVESLYTNIPHKDGIDACKTFLEKHDLPFQAVVQLIEFTSTHNCFFFGQEYFCNGWESFQDFHPTTNFKMNYSSTHVHFLDTTIHIRENTIQTTIYRKPTDKPSYVMYDSFHPDHTKHSIIYCQALRYNRICLDNDERNHHLKTLKADFINRGYNPMIVDQYIHAATRIPRTHLLQYKQKPEINRVPLVVTYNPQLRTLRKIARDLQGTLHKDERLKSIFPDPPLLAFRQPPNLKSLITRSTLLQPTKNGTYPCGKKQCKTCPHILTSDKIPIPGTLEEYSIHRHYNCSTSNVVYLIQCAKCITGGLYMGETGQSLRKRNTHH</sequence>
<evidence type="ECO:0000313" key="3">
    <source>
        <dbReference type="Proteomes" id="UP000694892"/>
    </source>
</evidence>
<dbReference type="AlphaFoldDB" id="A0A974DY67"/>
<evidence type="ECO:0000259" key="1">
    <source>
        <dbReference type="Pfam" id="PF26215"/>
    </source>
</evidence>
<dbReference type="EMBL" id="CM004466">
    <property type="protein sequence ID" value="OCU00154.1"/>
    <property type="molecule type" value="Genomic_DNA"/>
</dbReference>
<reference evidence="3" key="1">
    <citation type="journal article" date="2016" name="Nature">
        <title>Genome evolution in the allotetraploid frog Xenopus laevis.</title>
        <authorList>
            <person name="Session A.M."/>
            <person name="Uno Y."/>
            <person name="Kwon T."/>
            <person name="Chapman J.A."/>
            <person name="Toyoda A."/>
            <person name="Takahashi S."/>
            <person name="Fukui A."/>
            <person name="Hikosaka A."/>
            <person name="Suzuki A."/>
            <person name="Kondo M."/>
            <person name="van Heeringen S.J."/>
            <person name="Quigley I."/>
            <person name="Heinz S."/>
            <person name="Ogino H."/>
            <person name="Ochi H."/>
            <person name="Hellsten U."/>
            <person name="Lyons J.B."/>
            <person name="Simakov O."/>
            <person name="Putnam N."/>
            <person name="Stites J."/>
            <person name="Kuroki Y."/>
            <person name="Tanaka T."/>
            <person name="Michiue T."/>
            <person name="Watanabe M."/>
            <person name="Bogdanovic O."/>
            <person name="Lister R."/>
            <person name="Georgiou G."/>
            <person name="Paranjpe S.S."/>
            <person name="van Kruijsbergen I."/>
            <person name="Shu S."/>
            <person name="Carlson J."/>
            <person name="Kinoshita T."/>
            <person name="Ohta Y."/>
            <person name="Mawaribuchi S."/>
            <person name="Jenkins J."/>
            <person name="Grimwood J."/>
            <person name="Schmutz J."/>
            <person name="Mitros T."/>
            <person name="Mozaffari S.V."/>
            <person name="Suzuki Y."/>
            <person name="Haramoto Y."/>
            <person name="Yamamoto T.S."/>
            <person name="Takagi C."/>
            <person name="Heald R."/>
            <person name="Miller K."/>
            <person name="Haudenschild C."/>
            <person name="Kitzman J."/>
            <person name="Nakayama T."/>
            <person name="Izutsu Y."/>
            <person name="Robert J."/>
            <person name="Fortriede J."/>
            <person name="Burns K."/>
            <person name="Lotay V."/>
            <person name="Karimi K."/>
            <person name="Yasuoka Y."/>
            <person name="Dichmann D.S."/>
            <person name="Flajnik M.F."/>
            <person name="Houston D.W."/>
            <person name="Shendure J."/>
            <person name="DuPasquier L."/>
            <person name="Vize P.D."/>
            <person name="Zorn A.M."/>
            <person name="Ito M."/>
            <person name="Marcotte E.M."/>
            <person name="Wallingford J.B."/>
            <person name="Ito Y."/>
            <person name="Asashima M."/>
            <person name="Ueno N."/>
            <person name="Matsuda Y."/>
            <person name="Veenstra G.J."/>
            <person name="Fujiyama A."/>
            <person name="Harland R.M."/>
            <person name="Taira M."/>
            <person name="Rokhsar D.S."/>
        </authorList>
    </citation>
    <scope>NUCLEOTIDE SEQUENCE [LARGE SCALE GENOMIC DNA]</scope>
    <source>
        <strain evidence="3">J</strain>
    </source>
</reference>
<organism evidence="2 3">
    <name type="scientific">Xenopus laevis</name>
    <name type="common">African clawed frog</name>
    <dbReference type="NCBI Taxonomy" id="8355"/>
    <lineage>
        <taxon>Eukaryota</taxon>
        <taxon>Metazoa</taxon>
        <taxon>Chordata</taxon>
        <taxon>Craniata</taxon>
        <taxon>Vertebrata</taxon>
        <taxon>Euteleostomi</taxon>
        <taxon>Amphibia</taxon>
        <taxon>Batrachia</taxon>
        <taxon>Anura</taxon>
        <taxon>Pipoidea</taxon>
        <taxon>Pipidae</taxon>
        <taxon>Xenopodinae</taxon>
        <taxon>Xenopus</taxon>
        <taxon>Xenopus</taxon>
    </lineage>
</organism>
<feature type="domain" description="Helix-turn-helix" evidence="1">
    <location>
        <begin position="106"/>
        <end position="165"/>
    </location>
</feature>
<gene>
    <name evidence="2" type="ORF">XELAEV_18005940mg</name>
</gene>
<protein>
    <recommendedName>
        <fullName evidence="1">Helix-turn-helix domain-containing protein</fullName>
    </recommendedName>
</protein>
<dbReference type="PANTHER" id="PTHR21301:SF10">
    <property type="entry name" value="REVERSE TRANSCRIPTASE DOMAIN-CONTAINING PROTEIN"/>
    <property type="match status" value="1"/>
</dbReference>
<accession>A0A974DY67</accession>
<dbReference type="Pfam" id="PF26215">
    <property type="entry name" value="HTH_animal"/>
    <property type="match status" value="1"/>
</dbReference>
<dbReference type="Proteomes" id="UP000694892">
    <property type="component" value="Chromosome 1L"/>
</dbReference>
<proteinExistence type="predicted"/>
<dbReference type="PANTHER" id="PTHR21301">
    <property type="entry name" value="REVERSE TRANSCRIPTASE"/>
    <property type="match status" value="1"/>
</dbReference>